<protein>
    <submittedName>
        <fullName evidence="3">Regulatory protein</fullName>
    </submittedName>
</protein>
<proteinExistence type="inferred from homology"/>
<evidence type="ECO:0000313" key="4">
    <source>
        <dbReference type="Proteomes" id="UP000276345"/>
    </source>
</evidence>
<name>A0A3S4IZY5_SALET</name>
<accession>A0A3S4IZY5</accession>
<evidence type="ECO:0000256" key="2">
    <source>
        <dbReference type="SAM" id="Coils"/>
    </source>
</evidence>
<reference evidence="3 4" key="1">
    <citation type="submission" date="2018-12" db="EMBL/GenBank/DDBJ databases">
        <authorList>
            <consortium name="Pathogen Informatics"/>
        </authorList>
    </citation>
    <scope>NUCLEOTIDE SEQUENCE [LARGE SCALE GENOMIC DNA]</scope>
    <source>
        <strain evidence="3 4">NCTC7406</strain>
    </source>
</reference>
<dbReference type="PANTHER" id="PTHR31088">
    <property type="entry name" value="MEMBRANE-ASSOCIATED PROTEIN VIPP1, CHLOROPLASTIC"/>
    <property type="match status" value="1"/>
</dbReference>
<comment type="similarity">
    <text evidence="1">Belongs to the PspA/Vipp/IM30 family.</text>
</comment>
<dbReference type="AlphaFoldDB" id="A0A3S4IZY5"/>
<dbReference type="Proteomes" id="UP000276345">
    <property type="component" value="Chromosome"/>
</dbReference>
<keyword evidence="2" id="KW-0175">Coiled coil</keyword>
<evidence type="ECO:0000313" key="3">
    <source>
        <dbReference type="EMBL" id="VEA09508.1"/>
    </source>
</evidence>
<feature type="coiled-coil region" evidence="2">
    <location>
        <begin position="28"/>
        <end position="117"/>
    </location>
</feature>
<dbReference type="InterPro" id="IPR007157">
    <property type="entry name" value="PspA_VIPP1"/>
</dbReference>
<evidence type="ECO:0000256" key="1">
    <source>
        <dbReference type="ARBA" id="ARBA00043985"/>
    </source>
</evidence>
<organism evidence="3 4">
    <name type="scientific">Salmonella enterica subsp. enterica serovar Sanjuan</name>
    <dbReference type="NCBI Taxonomy" id="1160765"/>
    <lineage>
        <taxon>Bacteria</taxon>
        <taxon>Pseudomonadati</taxon>
        <taxon>Pseudomonadota</taxon>
        <taxon>Gammaproteobacteria</taxon>
        <taxon>Enterobacterales</taxon>
        <taxon>Enterobacteriaceae</taxon>
        <taxon>Salmonella</taxon>
    </lineage>
</organism>
<dbReference type="Pfam" id="PF04012">
    <property type="entry name" value="PspA_IM30"/>
    <property type="match status" value="1"/>
</dbReference>
<dbReference type="PANTHER" id="PTHR31088:SF9">
    <property type="entry name" value="PHAGE SHOCK PROTEIN A"/>
    <property type="match status" value="1"/>
</dbReference>
<gene>
    <name evidence="3" type="ORF">NCTC7406_04749</name>
</gene>
<sequence length="273" mass="29529">MGILKSLFTLGKSFVAQAEDAIDEAQGVRMLEQHIRDAKAELDKAGKSRVDLLARVKLSHDKLNDLRERKASLETRALAAMSKNVDAALLNEVAEEIARLENAILAEEQVLTNLEASRDAVEKAVTATGQRIAQFEQQLEVVKATEAMQRAQQAVTTSTVGAASNVSTAAESLKRLQTRQAERQARLDAAAQLEKVADGRDLDEKLAQAGIGATNKAMLRMCWRVYSVNKANNALYVDCQNLPASFVQTYLARFAGAVYRAVSALLSGAASVA</sequence>
<dbReference type="EMBL" id="LR134142">
    <property type="protein sequence ID" value="VEA09508.1"/>
    <property type="molecule type" value="Genomic_DNA"/>
</dbReference>